<dbReference type="PANTHER" id="PTHR42755">
    <property type="entry name" value="3-DEOXY-MANNO-OCTULOSONATE CYTIDYLYLTRANSFERASE"/>
    <property type="match status" value="1"/>
</dbReference>
<gene>
    <name evidence="11" type="ORF">Q4527_12070</name>
</gene>
<evidence type="ECO:0000259" key="10">
    <source>
        <dbReference type="Pfam" id="PF04413"/>
    </source>
</evidence>
<dbReference type="InterPro" id="IPR007507">
    <property type="entry name" value="Glycos_transf_N"/>
</dbReference>
<keyword evidence="4 9" id="KW-0808">Transferase</keyword>
<evidence type="ECO:0000313" key="11">
    <source>
        <dbReference type="EMBL" id="MDO6578135.1"/>
    </source>
</evidence>
<comment type="function">
    <text evidence="9">Involved in lipopolysaccharide (LPS) biosynthesis. Catalyzes the transfer of 3-deoxy-D-manno-octulosonate (Kdo) residue(s) from CMP-Kdo to lipid IV(A), the tetraacyldisaccharide-1,4'-bisphosphate precursor of lipid A.</text>
</comment>
<accession>A0AAW7Z326</accession>
<dbReference type="Gene3D" id="3.40.50.11720">
    <property type="entry name" value="3-Deoxy-D-manno-octulosonic-acid transferase, N-terminal domain"/>
    <property type="match status" value="1"/>
</dbReference>
<comment type="subcellular location">
    <subcellularLocation>
        <location evidence="9">Cell membrane</location>
    </subcellularLocation>
</comment>
<dbReference type="GO" id="GO:0043842">
    <property type="term" value="F:Kdo transferase activity"/>
    <property type="evidence" value="ECO:0007669"/>
    <property type="project" value="UniProtKB-EC"/>
</dbReference>
<feature type="site" description="Transition state stabilizer" evidence="8">
    <location>
        <position position="148"/>
    </location>
</feature>
<evidence type="ECO:0000313" key="12">
    <source>
        <dbReference type="Proteomes" id="UP001170717"/>
    </source>
</evidence>
<evidence type="ECO:0000256" key="2">
    <source>
        <dbReference type="ARBA" id="ARBA00012621"/>
    </source>
</evidence>
<evidence type="ECO:0000256" key="5">
    <source>
        <dbReference type="ARBA" id="ARBA00031445"/>
    </source>
</evidence>
<keyword evidence="9" id="KW-1003">Cell membrane</keyword>
<keyword evidence="11" id="KW-0328">Glycosyltransferase</keyword>
<feature type="active site" description="Proton acceptor" evidence="7">
    <location>
        <position position="78"/>
    </location>
</feature>
<dbReference type="InterPro" id="IPR039901">
    <property type="entry name" value="Kdotransferase"/>
</dbReference>
<evidence type="ECO:0000256" key="3">
    <source>
        <dbReference type="ARBA" id="ARBA00019077"/>
    </source>
</evidence>
<keyword evidence="9" id="KW-0472">Membrane</keyword>
<dbReference type="InterPro" id="IPR038107">
    <property type="entry name" value="Glycos_transf_N_sf"/>
</dbReference>
<dbReference type="EMBL" id="JAUOQI010000007">
    <property type="protein sequence ID" value="MDO6578135.1"/>
    <property type="molecule type" value="Genomic_DNA"/>
</dbReference>
<dbReference type="PANTHER" id="PTHR42755:SF1">
    <property type="entry name" value="3-DEOXY-D-MANNO-OCTULOSONIC ACID TRANSFERASE, MITOCHONDRIAL-RELATED"/>
    <property type="match status" value="1"/>
</dbReference>
<feature type="domain" description="3-deoxy-D-manno-octulosonic-acid transferase N-terminal" evidence="10">
    <location>
        <begin position="52"/>
        <end position="229"/>
    </location>
</feature>
<dbReference type="GO" id="GO:0009245">
    <property type="term" value="P:lipid A biosynthetic process"/>
    <property type="evidence" value="ECO:0007669"/>
    <property type="project" value="TreeGrafter"/>
</dbReference>
<evidence type="ECO:0000256" key="8">
    <source>
        <dbReference type="PIRSR" id="PIRSR639901-2"/>
    </source>
</evidence>
<evidence type="ECO:0000256" key="9">
    <source>
        <dbReference type="RuleBase" id="RU365103"/>
    </source>
</evidence>
<evidence type="ECO:0000256" key="6">
    <source>
        <dbReference type="ARBA" id="ARBA00049183"/>
    </source>
</evidence>
<dbReference type="GO" id="GO:0009244">
    <property type="term" value="P:lipopolysaccharide core region biosynthetic process"/>
    <property type="evidence" value="ECO:0007669"/>
    <property type="project" value="UniProtKB-UniRule"/>
</dbReference>
<evidence type="ECO:0000256" key="4">
    <source>
        <dbReference type="ARBA" id="ARBA00022679"/>
    </source>
</evidence>
<protein>
    <recommendedName>
        <fullName evidence="3 9">3-deoxy-D-manno-octulosonic acid transferase</fullName>
        <shortName evidence="9">Kdo transferase</shortName>
        <ecNumber evidence="2 9">2.4.99.12</ecNumber>
    </recommendedName>
    <alternativeName>
        <fullName evidence="5 9">Lipid IV(A) 3-deoxy-D-manno-octulosonic acid transferase</fullName>
    </alternativeName>
</protein>
<comment type="catalytic activity">
    <reaction evidence="6 9">
        <text>lipid IVA (E. coli) + CMP-3-deoxy-beta-D-manno-octulosonate = alpha-Kdo-(2-&gt;6)-lipid IVA (E. coli) + CMP + H(+)</text>
        <dbReference type="Rhea" id="RHEA:28066"/>
        <dbReference type="ChEBI" id="CHEBI:15378"/>
        <dbReference type="ChEBI" id="CHEBI:58603"/>
        <dbReference type="ChEBI" id="CHEBI:60364"/>
        <dbReference type="ChEBI" id="CHEBI:60377"/>
        <dbReference type="ChEBI" id="CHEBI:85987"/>
        <dbReference type="EC" id="2.4.99.12"/>
    </reaction>
</comment>
<dbReference type="Proteomes" id="UP001170717">
    <property type="component" value="Unassembled WGS sequence"/>
</dbReference>
<feature type="site" description="Transition state stabilizer" evidence="8">
    <location>
        <position position="226"/>
    </location>
</feature>
<keyword evidence="9" id="KW-1133">Transmembrane helix</keyword>
<evidence type="ECO:0000256" key="7">
    <source>
        <dbReference type="PIRSR" id="PIRSR639901-1"/>
    </source>
</evidence>
<proteinExistence type="inferred from homology"/>
<dbReference type="FunFam" id="3.40.50.11720:FF:000001">
    <property type="entry name" value="3-deoxy-D-manno-octulosonic acid transferase"/>
    <property type="match status" value="1"/>
</dbReference>
<organism evidence="11 12">
    <name type="scientific">Alteromonas stellipolaris</name>
    <dbReference type="NCBI Taxonomy" id="233316"/>
    <lineage>
        <taxon>Bacteria</taxon>
        <taxon>Pseudomonadati</taxon>
        <taxon>Pseudomonadota</taxon>
        <taxon>Gammaproteobacteria</taxon>
        <taxon>Alteromonadales</taxon>
        <taxon>Alteromonadaceae</taxon>
        <taxon>Alteromonas/Salinimonas group</taxon>
        <taxon>Alteromonas</taxon>
    </lineage>
</organism>
<dbReference type="EC" id="2.4.99.12" evidence="2 9"/>
<dbReference type="AlphaFoldDB" id="A0AAW7Z326"/>
<feature type="transmembrane region" description="Helical" evidence="9">
    <location>
        <begin position="20"/>
        <end position="39"/>
    </location>
</feature>
<comment type="pathway">
    <text evidence="1 9">Bacterial outer membrane biogenesis; LPS core biosynthesis.</text>
</comment>
<dbReference type="GO" id="GO:0005886">
    <property type="term" value="C:plasma membrane"/>
    <property type="evidence" value="ECO:0007669"/>
    <property type="project" value="UniProtKB-SubCell"/>
</dbReference>
<dbReference type="Gene3D" id="3.40.50.2000">
    <property type="entry name" value="Glycogen Phosphorylase B"/>
    <property type="match status" value="1"/>
</dbReference>
<evidence type="ECO:0000256" key="1">
    <source>
        <dbReference type="ARBA" id="ARBA00004713"/>
    </source>
</evidence>
<dbReference type="SUPFAM" id="SSF53756">
    <property type="entry name" value="UDP-Glycosyltransferase/glycogen phosphorylase"/>
    <property type="match status" value="1"/>
</dbReference>
<keyword evidence="9" id="KW-0812">Transmembrane</keyword>
<keyword evidence="9" id="KW-0448">Lipopolysaccharide biosynthesis</keyword>
<comment type="caution">
    <text evidence="11">The sequence shown here is derived from an EMBL/GenBank/DDBJ whole genome shotgun (WGS) entry which is preliminary data.</text>
</comment>
<reference evidence="11" key="1">
    <citation type="submission" date="2023-07" db="EMBL/GenBank/DDBJ databases">
        <title>Genome content predicts the carbon catabolic preferences of heterotrophic bacteria.</title>
        <authorList>
            <person name="Gralka M."/>
        </authorList>
    </citation>
    <scope>NUCLEOTIDE SEQUENCE</scope>
    <source>
        <strain evidence="11">F2M12</strain>
    </source>
</reference>
<dbReference type="RefSeq" id="WP_061996882.1">
    <property type="nucleotide sequence ID" value="NZ_CP015345.1"/>
</dbReference>
<name>A0AAW7Z326_9ALTE</name>
<sequence>MIRGGKEAEYRPTLLEDVCRWLYSCVLFCIIPFAFIQLMRRGSTRNKEYNQRRFERFGFVAIPPKTGGYLFHCVSVGEVVAASCLIKRIIQAEPDTQITVTTTTPTGSARVRDIFGNTVHHFYLPYDLHTAMAAMIKRVKPKAVLITEVELWPNFIHACWKRHIPIMVINARMTDRSAKRYMKISKLFRPMLNKLSHICTQGQRDYNNYLALGMPETRMTQTNNIKFDQAASKTDQSVGFMGLSLTDGPILVAGSTHDLEEQAMIDAIKIIGSSSAVNLRLLLVPRHPERFDTVAKLLEQNELEYVRTSNIDAISPENNVILLDEMGKLNSAYSVASFAFVGGSIANRGGHNALEPAAFSIPIMMGPHTYNNPVICEYLAERGALTKIENAQEIAQQCEAWINNPLKREEAGKAGRKVLEENSGALDKTLAVVKRNVD</sequence>
<dbReference type="Pfam" id="PF04413">
    <property type="entry name" value="Glycos_transf_N"/>
    <property type="match status" value="1"/>
</dbReference>
<comment type="similarity">
    <text evidence="9">Belongs to the glycosyltransferase group 1 family.</text>
</comment>